<dbReference type="EMBL" id="AP009608">
    <property type="protein sequence ID" value="BAH69941.1"/>
    <property type="molecule type" value="Genomic_DNA"/>
</dbReference>
<dbReference type="AlphaFoldDB" id="C4XFL9"/>
<evidence type="ECO:0000313" key="2">
    <source>
        <dbReference type="Proteomes" id="UP000006810"/>
    </source>
</evidence>
<dbReference type="KEGG" id="mfp:MBIO_0676"/>
<gene>
    <name evidence="1" type="ordered locus">MBIO_0676</name>
</gene>
<dbReference type="HOGENOM" id="CLU_2753514_0_0_14"/>
<reference evidence="1 2" key="1">
    <citation type="journal article" date="2009" name="Curr. Microbiol.">
        <title>Molecular cloning and expression of a novel cholinephosphotransferase involved in glycoglycerophospholipid biosynthesis of Mycoplasma fermentans.</title>
        <authorList>
            <person name="Ishida N."/>
            <person name="Irikura D."/>
            <person name="Matsuda K."/>
            <person name="Sato S."/>
            <person name="Asano K."/>
        </authorList>
    </citation>
    <scope>NUCLEOTIDE SEQUENCE [LARGE SCALE GENOMIC DNA]</scope>
    <source>
        <strain evidence="2">ATCC 19989 / NBRC 14854 / NCTC 10117 / PG18</strain>
    </source>
</reference>
<protein>
    <submittedName>
        <fullName evidence="1">Uncharacterized protein</fullName>
    </submittedName>
</protein>
<proteinExistence type="predicted"/>
<evidence type="ECO:0000313" key="1">
    <source>
        <dbReference type="EMBL" id="BAH69941.1"/>
    </source>
</evidence>
<sequence>MYKSFLIHMLCQTSYTQSVQYYEKANFVYIVFSLKYVYSDGEKVSLKNMTIKKYKKITNYKKEQFIKDNLELAVSEKF</sequence>
<accession>C4XFL9</accession>
<dbReference type="PATRIC" id="fig|496833.3.peg.267"/>
<keyword evidence="2" id="KW-1185">Reference proteome</keyword>
<organism evidence="1 2">
    <name type="scientific">Mycoplasmopsis fermentans (strain ATCC 19989 / NBRC 14854 / NCTC 10117 / PG18)</name>
    <name type="common">Mycoplasma fermentans</name>
    <dbReference type="NCBI Taxonomy" id="496833"/>
    <lineage>
        <taxon>Bacteria</taxon>
        <taxon>Bacillati</taxon>
        <taxon>Mycoplasmatota</taxon>
        <taxon>Mycoplasmoidales</taxon>
        <taxon>Metamycoplasmataceae</taxon>
        <taxon>Mycoplasmopsis</taxon>
    </lineage>
</organism>
<name>C4XFL9_MYCFP</name>
<dbReference type="Proteomes" id="UP000006810">
    <property type="component" value="Chromosome"/>
</dbReference>